<organism evidence="6 7">
    <name type="scientific">Ideonella oryzae</name>
    <dbReference type="NCBI Taxonomy" id="2937441"/>
    <lineage>
        <taxon>Bacteria</taxon>
        <taxon>Pseudomonadati</taxon>
        <taxon>Pseudomonadota</taxon>
        <taxon>Betaproteobacteria</taxon>
        <taxon>Burkholderiales</taxon>
        <taxon>Sphaerotilaceae</taxon>
        <taxon>Ideonella</taxon>
    </lineage>
</organism>
<dbReference type="RefSeq" id="WP_252772262.1">
    <property type="nucleotide sequence ID" value="NZ_JAMXMC010000020.1"/>
</dbReference>
<protein>
    <submittedName>
        <fullName evidence="6">HipA domain-containing protein</fullName>
    </submittedName>
</protein>
<evidence type="ECO:0000256" key="3">
    <source>
        <dbReference type="ARBA" id="ARBA00022777"/>
    </source>
</evidence>
<proteinExistence type="inferred from homology"/>
<dbReference type="Pfam" id="PF07804">
    <property type="entry name" value="HipA_C"/>
    <property type="match status" value="1"/>
</dbReference>
<keyword evidence="7" id="KW-1185">Reference proteome</keyword>
<dbReference type="InterPro" id="IPR052028">
    <property type="entry name" value="HipA_Ser/Thr_kinase"/>
</dbReference>
<evidence type="ECO:0000313" key="7">
    <source>
        <dbReference type="Proteomes" id="UP001204851"/>
    </source>
</evidence>
<dbReference type="PANTHER" id="PTHR37419">
    <property type="entry name" value="SERINE/THREONINE-PROTEIN KINASE TOXIN HIPA"/>
    <property type="match status" value="1"/>
</dbReference>
<name>A0ABT1BSW5_9BURK</name>
<evidence type="ECO:0000313" key="6">
    <source>
        <dbReference type="EMBL" id="MCO5979314.1"/>
    </source>
</evidence>
<evidence type="ECO:0000256" key="2">
    <source>
        <dbReference type="ARBA" id="ARBA00022679"/>
    </source>
</evidence>
<comment type="caution">
    <text evidence="6">The sequence shown here is derived from an EMBL/GenBank/DDBJ whole genome shotgun (WGS) entry which is preliminary data.</text>
</comment>
<feature type="domain" description="HipA-like C-terminal" evidence="4">
    <location>
        <begin position="166"/>
        <end position="377"/>
    </location>
</feature>
<gene>
    <name evidence="6" type="ORF">M0L44_21650</name>
</gene>
<reference evidence="6 7" key="1">
    <citation type="submission" date="2022-06" db="EMBL/GenBank/DDBJ databases">
        <title>Ideonella sp. NS12-5 Genome sequencing and assembly.</title>
        <authorList>
            <person name="Jung Y."/>
        </authorList>
    </citation>
    <scope>NUCLEOTIDE SEQUENCE [LARGE SCALE GENOMIC DNA]</scope>
    <source>
        <strain evidence="6 7">NS12-5</strain>
    </source>
</reference>
<sequence>MRHDELYLWHIPGPEQHRCVGRLRLVVSGRGVSLQYSQDWLAHGFPLSEDLPLVDREYLPQGRLAADQARAVGAVDDARPDRWGERVIRYIVRPDRLSLMEYLFYAGDDRFGALGVSTSATAYLPYTGGAIARHEMAQQLGDVVAKVEASEPVSETERRMLAGGGSLGGAQPKALIEIDGEEWVIKFRRRDDPLDSQLIEHATMTLAAQAGIRVAETRVIPLARSNAVAIRRFDREGPRRIHGISAGTALRAEAAAGQEPDLSYPALARLLRRVGVARDGANLCDVRELFRRMVFNILMDNTDDHEKNHALLAFEPDRHGRYSLSPAYDVLPSQGAHGYQEFACGDLGHESSLKNAMSRHQDFGLNAVEAAAEVAQVICVVNGWRAHFEAVGVSRGDVEVLARSIDGDELRLQRERFSAEAFTQPEPKRRARRRPFG</sequence>
<evidence type="ECO:0000259" key="5">
    <source>
        <dbReference type="Pfam" id="PF13657"/>
    </source>
</evidence>
<dbReference type="Pfam" id="PF13657">
    <property type="entry name" value="Couple_hipA"/>
    <property type="match status" value="1"/>
</dbReference>
<accession>A0ABT1BSW5</accession>
<comment type="similarity">
    <text evidence="1">Belongs to the HipA Ser/Thr kinase family.</text>
</comment>
<evidence type="ECO:0000259" key="4">
    <source>
        <dbReference type="Pfam" id="PF07804"/>
    </source>
</evidence>
<dbReference type="PANTHER" id="PTHR37419:SF8">
    <property type="entry name" value="TOXIN YJJJ"/>
    <property type="match status" value="1"/>
</dbReference>
<dbReference type="InterPro" id="IPR017508">
    <property type="entry name" value="HipA_N1"/>
</dbReference>
<dbReference type="InterPro" id="IPR012893">
    <property type="entry name" value="HipA-like_C"/>
</dbReference>
<keyword evidence="3" id="KW-0418">Kinase</keyword>
<dbReference type="EMBL" id="JAMXMC010000020">
    <property type="protein sequence ID" value="MCO5979314.1"/>
    <property type="molecule type" value="Genomic_DNA"/>
</dbReference>
<evidence type="ECO:0000256" key="1">
    <source>
        <dbReference type="ARBA" id="ARBA00010164"/>
    </source>
</evidence>
<dbReference type="Proteomes" id="UP001204851">
    <property type="component" value="Unassembled WGS sequence"/>
</dbReference>
<keyword evidence="2" id="KW-0808">Transferase</keyword>
<feature type="domain" description="HipA N-terminal subdomain 1" evidence="5">
    <location>
        <begin position="18"/>
        <end position="116"/>
    </location>
</feature>